<dbReference type="PANTHER" id="PTHR31147:SF66">
    <property type="entry name" value="OS05G0315700 PROTEIN"/>
    <property type="match status" value="1"/>
</dbReference>
<dbReference type="InterPro" id="IPR023213">
    <property type="entry name" value="CAT-like_dom_sf"/>
</dbReference>
<dbReference type="PANTHER" id="PTHR31147">
    <property type="entry name" value="ACYL TRANSFERASE 4"/>
    <property type="match status" value="1"/>
</dbReference>
<sequence>MVLLKSSSSSLVFKVKRKKTELVAPASPTPHEIKLLSNLDEQEGLRCHLPLVQFFPYNPLITAWDDIIHFFKEALSKALVFYYPFAGRIREGAKGKLMVDCTGEGVLFTQAEADVTLDQFGSDLMPPFPCFDELLYNVPGSDQIINAPLLIIQVTRLKCGGFILATRMNHTMCDVIGLEQFTKALIEIAFGAEKPSIMPVWCRELLCERDPPRVTCIHHEYDQLPLDNKSVFKPYHSSFFFGPKEIDALRRRLPSHLAESSTTFDVLTACLWRCRTAALQWENLNQEVRLLSIVNARLGASRFNPPLPKGFYGNAIVFPAAVSTVGKICGSPLSYALELVKKAKSEASEEYFHSVVDLLAINGRACFTRTGSFVVSDLSRTGFRDADYGWGKPLYSGLAKAGFGDILGVSFYVPHTNSKGEHGTVVPICLPEEAMVRFEEELNEILNFKDEKEEYVTVLRSNM</sequence>
<comment type="caution">
    <text evidence="3">The sequence shown here is derived from an EMBL/GenBank/DDBJ whole genome shotgun (WGS) entry which is preliminary data.</text>
</comment>
<accession>A0ABU6SWD4</accession>
<reference evidence="3 4" key="1">
    <citation type="journal article" date="2023" name="Plants (Basel)">
        <title>Bridging the Gap: Combining Genomics and Transcriptomics Approaches to Understand Stylosanthes scabra, an Orphan Legume from the Brazilian Caatinga.</title>
        <authorList>
            <person name="Ferreira-Neto J.R.C."/>
            <person name="da Silva M.D."/>
            <person name="Binneck E."/>
            <person name="de Melo N.F."/>
            <person name="da Silva R.H."/>
            <person name="de Melo A.L.T.M."/>
            <person name="Pandolfi V."/>
            <person name="Bustamante F.O."/>
            <person name="Brasileiro-Vidal A.C."/>
            <person name="Benko-Iseppon A.M."/>
        </authorList>
    </citation>
    <scope>NUCLEOTIDE SEQUENCE [LARGE SCALE GENOMIC DNA]</scope>
    <source>
        <tissue evidence="3">Leaves</tissue>
    </source>
</reference>
<evidence type="ECO:0000313" key="3">
    <source>
        <dbReference type="EMBL" id="MED6140420.1"/>
    </source>
</evidence>
<dbReference type="Pfam" id="PF02458">
    <property type="entry name" value="Transferase"/>
    <property type="match status" value="1"/>
</dbReference>
<name>A0ABU6SWD4_9FABA</name>
<dbReference type="InterPro" id="IPR050898">
    <property type="entry name" value="Plant_acyltransferase"/>
</dbReference>
<gene>
    <name evidence="3" type="ORF">PIB30_093050</name>
</gene>
<protein>
    <recommendedName>
        <fullName evidence="5">Benzyl alcohol O-benzoyltransferase</fullName>
    </recommendedName>
</protein>
<comment type="similarity">
    <text evidence="1">Belongs to the plant acyltransferase family.</text>
</comment>
<evidence type="ECO:0008006" key="5">
    <source>
        <dbReference type="Google" id="ProtNLM"/>
    </source>
</evidence>
<evidence type="ECO:0000256" key="1">
    <source>
        <dbReference type="ARBA" id="ARBA00009861"/>
    </source>
</evidence>
<dbReference type="Proteomes" id="UP001341840">
    <property type="component" value="Unassembled WGS sequence"/>
</dbReference>
<keyword evidence="2" id="KW-0808">Transferase</keyword>
<dbReference type="Gene3D" id="3.30.559.10">
    <property type="entry name" value="Chloramphenicol acetyltransferase-like domain"/>
    <property type="match status" value="2"/>
</dbReference>
<organism evidence="3 4">
    <name type="scientific">Stylosanthes scabra</name>
    <dbReference type="NCBI Taxonomy" id="79078"/>
    <lineage>
        <taxon>Eukaryota</taxon>
        <taxon>Viridiplantae</taxon>
        <taxon>Streptophyta</taxon>
        <taxon>Embryophyta</taxon>
        <taxon>Tracheophyta</taxon>
        <taxon>Spermatophyta</taxon>
        <taxon>Magnoliopsida</taxon>
        <taxon>eudicotyledons</taxon>
        <taxon>Gunneridae</taxon>
        <taxon>Pentapetalae</taxon>
        <taxon>rosids</taxon>
        <taxon>fabids</taxon>
        <taxon>Fabales</taxon>
        <taxon>Fabaceae</taxon>
        <taxon>Papilionoideae</taxon>
        <taxon>50 kb inversion clade</taxon>
        <taxon>dalbergioids sensu lato</taxon>
        <taxon>Dalbergieae</taxon>
        <taxon>Pterocarpus clade</taxon>
        <taxon>Stylosanthes</taxon>
    </lineage>
</organism>
<proteinExistence type="inferred from homology"/>
<evidence type="ECO:0000313" key="4">
    <source>
        <dbReference type="Proteomes" id="UP001341840"/>
    </source>
</evidence>
<dbReference type="EMBL" id="JASCZI010062375">
    <property type="protein sequence ID" value="MED6140420.1"/>
    <property type="molecule type" value="Genomic_DNA"/>
</dbReference>
<keyword evidence="4" id="KW-1185">Reference proteome</keyword>
<evidence type="ECO:0000256" key="2">
    <source>
        <dbReference type="ARBA" id="ARBA00022679"/>
    </source>
</evidence>